<protein>
    <submittedName>
        <fullName evidence="3">PEP-CTERM sorting domain-containing protein</fullName>
    </submittedName>
</protein>
<reference evidence="3 4" key="1">
    <citation type="submission" date="2018-12" db="EMBL/GenBank/DDBJ databases">
        <authorList>
            <person name="Yang E."/>
        </authorList>
    </citation>
    <scope>NUCLEOTIDE SEQUENCE [LARGE SCALE GENOMIC DNA]</scope>
    <source>
        <strain evidence="3 4">SOD</strain>
    </source>
</reference>
<name>A0A430HP48_9BURK</name>
<dbReference type="OrthoDB" id="8558647at2"/>
<dbReference type="Pfam" id="PF07589">
    <property type="entry name" value="PEP-CTERM"/>
    <property type="match status" value="1"/>
</dbReference>
<organism evidence="3 4">
    <name type="scientific">Massilia atriviolacea</name>
    <dbReference type="NCBI Taxonomy" id="2495579"/>
    <lineage>
        <taxon>Bacteria</taxon>
        <taxon>Pseudomonadati</taxon>
        <taxon>Pseudomonadota</taxon>
        <taxon>Betaproteobacteria</taxon>
        <taxon>Burkholderiales</taxon>
        <taxon>Oxalobacteraceae</taxon>
        <taxon>Telluria group</taxon>
        <taxon>Massilia</taxon>
    </lineage>
</organism>
<dbReference type="AlphaFoldDB" id="A0A430HP48"/>
<evidence type="ECO:0000313" key="3">
    <source>
        <dbReference type="EMBL" id="RSZ59252.1"/>
    </source>
</evidence>
<proteinExistence type="predicted"/>
<keyword evidence="4" id="KW-1185">Reference proteome</keyword>
<dbReference type="Proteomes" id="UP000278085">
    <property type="component" value="Unassembled WGS sequence"/>
</dbReference>
<feature type="domain" description="Ice-binding protein C-terminal" evidence="2">
    <location>
        <begin position="381"/>
        <end position="405"/>
    </location>
</feature>
<dbReference type="EMBL" id="RXLQ01000004">
    <property type="protein sequence ID" value="RSZ59252.1"/>
    <property type="molecule type" value="Genomic_DNA"/>
</dbReference>
<comment type="caution">
    <text evidence="3">The sequence shown here is derived from an EMBL/GenBank/DDBJ whole genome shotgun (WGS) entry which is preliminary data.</text>
</comment>
<dbReference type="NCBIfam" id="TIGR02595">
    <property type="entry name" value="PEP_CTERM"/>
    <property type="match status" value="1"/>
</dbReference>
<dbReference type="InterPro" id="IPR014262">
    <property type="entry name" value="HAF_rpt"/>
</dbReference>
<evidence type="ECO:0000313" key="4">
    <source>
        <dbReference type="Proteomes" id="UP000278085"/>
    </source>
</evidence>
<gene>
    <name evidence="3" type="ORF">EJB06_08695</name>
</gene>
<accession>A0A430HP48</accession>
<evidence type="ECO:0000259" key="2">
    <source>
        <dbReference type="Pfam" id="PF07589"/>
    </source>
</evidence>
<dbReference type="NCBIfam" id="TIGR02913">
    <property type="entry name" value="HAF_rpt"/>
    <property type="match status" value="2"/>
</dbReference>
<evidence type="ECO:0000256" key="1">
    <source>
        <dbReference type="SAM" id="MobiDB-lite"/>
    </source>
</evidence>
<feature type="region of interest" description="Disordered" evidence="1">
    <location>
        <begin position="1"/>
        <end position="24"/>
    </location>
</feature>
<sequence length="407" mass="41267">MRRPAAATEPGARGGDLGHVAGRIGDAGLAPPAHDITQGTRRCGAHDGSWSTFEEFAMSTPLALALLLSAATAAAAPAYTLTVLPDGMSPSGINNAGQVVGTRNDHAYLWSSAGGIDLGTLGGASSSGAALNRFGEVTGGALTASGEEHAFIYSKGVMSDLGLVGGGDMTRGMAINDLGQVAGIFHAPSAGWGAFVRQDGRLRDIGKLGGQSIWATGINNAGRVVGSSLGQGEFHPPQTAFIYENDVMSALNYSPSGSSTANAVNQAGQVTGTDWHGPESAYLYTNGMTQVLGSMYGLAAWGTALNNRGEVVGNLGGALQVPFFAFIYANGAMSDLNTLIDPALGWTVHSAAGINDLGQIAAYGCHDSGGCGGLLLQLTSPVPEPQAAAMLLAGLGLLAAARRRRRA</sequence>
<dbReference type="InterPro" id="IPR013424">
    <property type="entry name" value="Ice-binding_C"/>
</dbReference>